<keyword evidence="1" id="KW-1133">Transmembrane helix</keyword>
<keyword evidence="1" id="KW-0812">Transmembrane</keyword>
<evidence type="ECO:0000313" key="2">
    <source>
        <dbReference type="EMBL" id="EJF82344.1"/>
    </source>
</evidence>
<organism evidence="2 3">
    <name type="scientific">Bartonella elizabethae Re6043vi</name>
    <dbReference type="NCBI Taxonomy" id="1094554"/>
    <lineage>
        <taxon>Bacteria</taxon>
        <taxon>Pseudomonadati</taxon>
        <taxon>Pseudomonadota</taxon>
        <taxon>Alphaproteobacteria</taxon>
        <taxon>Hyphomicrobiales</taxon>
        <taxon>Bartonellaceae</taxon>
        <taxon>Bartonella</taxon>
    </lineage>
</organism>
<evidence type="ECO:0000313" key="3">
    <source>
        <dbReference type="Proteomes" id="UP000008942"/>
    </source>
</evidence>
<keyword evidence="1" id="KW-0472">Membrane</keyword>
<evidence type="ECO:0000256" key="1">
    <source>
        <dbReference type="SAM" id="Phobius"/>
    </source>
</evidence>
<name>A0ABN0GIX0_BAREL</name>
<feature type="transmembrane region" description="Helical" evidence="1">
    <location>
        <begin position="15"/>
        <end position="33"/>
    </location>
</feature>
<gene>
    <name evidence="2" type="ORF">MCU_01547</name>
</gene>
<dbReference type="EMBL" id="AILW01000029">
    <property type="protein sequence ID" value="EJF82344.1"/>
    <property type="molecule type" value="Genomic_DNA"/>
</dbReference>
<sequence>MCVGLFFLKDDISRFYMKVIVIKALIFFTRFFSYDSFHERVMKPIKILHFNFSPMDVLILPLVICLIAG</sequence>
<dbReference type="Proteomes" id="UP000008942">
    <property type="component" value="Unassembled WGS sequence"/>
</dbReference>
<keyword evidence="3" id="KW-1185">Reference proteome</keyword>
<reference evidence="2 3" key="1">
    <citation type="submission" date="2012-03" db="EMBL/GenBank/DDBJ databases">
        <title>The Genome Sequence of Bartonella elizabethae Re6043vi.</title>
        <authorList>
            <consortium name="The Broad Institute Genome Sequencing Platform"/>
            <consortium name="The Broad Institute Genome Sequencing Center for Infectious Disease"/>
            <person name="Feldgarden M."/>
            <person name="Kirby J."/>
            <person name="Kosoy M."/>
            <person name="Birtles R."/>
            <person name="Probert W.S."/>
            <person name="Chiaraviglio L."/>
            <person name="Young S.K."/>
            <person name="Zeng Q."/>
            <person name="Gargeya S."/>
            <person name="Fitzgerald M."/>
            <person name="Haas B."/>
            <person name="Abouelleil A."/>
            <person name="Alvarado L."/>
            <person name="Arachchi H.M."/>
            <person name="Berlin A."/>
            <person name="Chapman S.B."/>
            <person name="Gearin G."/>
            <person name="Goldberg J."/>
            <person name="Griggs A."/>
            <person name="Gujja S."/>
            <person name="Hansen M."/>
            <person name="Heiman D."/>
            <person name="Howarth C."/>
            <person name="Larimer J."/>
            <person name="Lui A."/>
            <person name="MacDonald P.J.P."/>
            <person name="McCowen C."/>
            <person name="Montmayeur A."/>
            <person name="Murphy C."/>
            <person name="Neiman D."/>
            <person name="Pearson M."/>
            <person name="Priest M."/>
            <person name="Roberts A."/>
            <person name="Saif S."/>
            <person name="Shea T."/>
            <person name="Sisk P."/>
            <person name="Stolte C."/>
            <person name="Sykes S."/>
            <person name="Wortman J."/>
            <person name="Nusbaum C."/>
            <person name="Birren B."/>
        </authorList>
    </citation>
    <scope>NUCLEOTIDE SEQUENCE [LARGE SCALE GENOMIC DNA]</scope>
    <source>
        <strain evidence="2 3">Re6043vi</strain>
    </source>
</reference>
<proteinExistence type="predicted"/>
<accession>A0ABN0GIX0</accession>
<comment type="caution">
    <text evidence="2">The sequence shown here is derived from an EMBL/GenBank/DDBJ whole genome shotgun (WGS) entry which is preliminary data.</text>
</comment>
<protein>
    <submittedName>
        <fullName evidence="2">Uncharacterized protein</fullName>
    </submittedName>
</protein>